<dbReference type="InterPro" id="IPR000182">
    <property type="entry name" value="GNAT_dom"/>
</dbReference>
<feature type="domain" description="N-acetyltransferase" evidence="1">
    <location>
        <begin position="65"/>
        <end position="219"/>
    </location>
</feature>
<dbReference type="Proteomes" id="UP001161438">
    <property type="component" value="Chromosome 6"/>
</dbReference>
<dbReference type="InterPro" id="IPR052742">
    <property type="entry name" value="Mito_N-acetyltransferase"/>
</dbReference>
<proteinExistence type="predicted"/>
<name>A0AA35NFD4_SACMI</name>
<reference evidence="2" key="1">
    <citation type="submission" date="2022-10" db="EMBL/GenBank/DDBJ databases">
        <authorList>
            <person name="Byrne P K."/>
        </authorList>
    </citation>
    <scope>NUCLEOTIDE SEQUENCE</scope>
    <source>
        <strain evidence="2">IFO1815</strain>
    </source>
</reference>
<dbReference type="InterPro" id="IPR016181">
    <property type="entry name" value="Acyl_CoA_acyltransferase"/>
</dbReference>
<dbReference type="PANTHER" id="PTHR43138:SF1">
    <property type="entry name" value="N-ACETYLTRANSFERASE ACA1"/>
    <property type="match status" value="1"/>
</dbReference>
<sequence>MDAESIQWKSTANLHNGPAFFQPLTDSIEPLQFKLIGSETLATAFPVFNIKYIPDSLISYIFNLFNLEIESGNTYPQLNNLTKQEFLNYWFHSFAVIVLRTDKKFIEDDQDWHSVLLGTFYIKPNYAPRCSHNCNAGFLVNSAHRGQKVGYRLAQVYLKWAPLLGYKYSIFNLVFVTNQASWRIWDKLNFQRIGLVPRAGVLNGLNEPVDAIIYGKDLTKIEPEFLSMENP</sequence>
<evidence type="ECO:0000313" key="2">
    <source>
        <dbReference type="EMBL" id="CAI4038657.1"/>
    </source>
</evidence>
<dbReference type="Gene3D" id="3.40.630.30">
    <property type="match status" value="1"/>
</dbReference>
<dbReference type="SUPFAM" id="SSF55729">
    <property type="entry name" value="Acyl-CoA N-acyltransferases (Nat)"/>
    <property type="match status" value="1"/>
</dbReference>
<dbReference type="AlphaFoldDB" id="A0AA35NFD4"/>
<dbReference type="RefSeq" id="XP_056081772.1">
    <property type="nucleotide sequence ID" value="XM_056222041.1"/>
</dbReference>
<gene>
    <name evidence="2" type="primary">SMKI06G0020</name>
    <name evidence="2" type="ORF">SMKI_06G0020</name>
</gene>
<dbReference type="PANTHER" id="PTHR43138">
    <property type="entry name" value="ACETYLTRANSFERASE, GNAT FAMILY"/>
    <property type="match status" value="1"/>
</dbReference>
<protein>
    <recommendedName>
        <fullName evidence="1">N-acetyltransferase domain-containing protein</fullName>
    </recommendedName>
</protein>
<organism evidence="2 3">
    <name type="scientific">Saccharomyces mikatae IFO 1815</name>
    <dbReference type="NCBI Taxonomy" id="226126"/>
    <lineage>
        <taxon>Eukaryota</taxon>
        <taxon>Fungi</taxon>
        <taxon>Dikarya</taxon>
        <taxon>Ascomycota</taxon>
        <taxon>Saccharomycotina</taxon>
        <taxon>Saccharomycetes</taxon>
        <taxon>Saccharomycetales</taxon>
        <taxon>Saccharomycetaceae</taxon>
        <taxon>Saccharomyces</taxon>
    </lineage>
</organism>
<dbReference type="GO" id="GO:0016747">
    <property type="term" value="F:acyltransferase activity, transferring groups other than amino-acyl groups"/>
    <property type="evidence" value="ECO:0007669"/>
    <property type="project" value="InterPro"/>
</dbReference>
<dbReference type="EMBL" id="OX365762">
    <property type="protein sequence ID" value="CAI4038657.1"/>
    <property type="molecule type" value="Genomic_DNA"/>
</dbReference>
<dbReference type="PROSITE" id="PS51186">
    <property type="entry name" value="GNAT"/>
    <property type="match status" value="1"/>
</dbReference>
<evidence type="ECO:0000259" key="1">
    <source>
        <dbReference type="PROSITE" id="PS51186"/>
    </source>
</evidence>
<dbReference type="Pfam" id="PF00583">
    <property type="entry name" value="Acetyltransf_1"/>
    <property type="match status" value="1"/>
</dbReference>
<evidence type="ECO:0000313" key="3">
    <source>
        <dbReference type="Proteomes" id="UP001161438"/>
    </source>
</evidence>
<accession>A0AA35NFD4</accession>
<dbReference type="GeneID" id="80917868"/>
<keyword evidence="3" id="KW-1185">Reference proteome</keyword>
<dbReference type="GO" id="GO:0005634">
    <property type="term" value="C:nucleus"/>
    <property type="evidence" value="ECO:0007669"/>
    <property type="project" value="TreeGrafter"/>
</dbReference>